<dbReference type="Pfam" id="PF07165">
    <property type="entry name" value="DUF1397"/>
    <property type="match status" value="1"/>
</dbReference>
<reference evidence="1" key="1">
    <citation type="submission" date="2022-01" db="EMBL/GenBank/DDBJ databases">
        <authorList>
            <person name="King R."/>
        </authorList>
    </citation>
    <scope>NUCLEOTIDE SEQUENCE</scope>
</reference>
<evidence type="ECO:0008006" key="3">
    <source>
        <dbReference type="Google" id="ProtNLM"/>
    </source>
</evidence>
<keyword evidence="2" id="KW-1185">Reference proteome</keyword>
<dbReference type="PANTHER" id="PTHR20997:SF2">
    <property type="entry name" value="EG:BACR42I17.2 PROTEIN-RELATED"/>
    <property type="match status" value="1"/>
</dbReference>
<sequence length="375" mass="41876">MIESTELAQSGGSECIRAEKSHLFGTRVINNKPQLREETSRSREPLRVDDVSARCRCWPIISDQPTSCEHIGNAKLPTDAKIDLYRTAENQVSLVGAMSPLTSVLVLLSIGLATCQDLNNVYKKLQFQSNHNRAFNQQQASPMQQAMESIRPIITSLEEKCEAAGKASVAQGLENKVSNAFACIGGKLDFGRIQQEIGAAQRTGSDDAMDKAFDDICQIWPDSKNCVQPIFDDVKICLNDTEYADFNLYLTFMDATNNFFCDDNHQRIDELLHDPQAAGCLMTVSNDIKDCGREKADQLKPKLQFDNQDCSDFQEVRQCIVSKMDSCPTQTPVKMVDDYLELVHKMFCNSAPSLSSVSAFNVLLLLCTYLFSKMF</sequence>
<accession>A0A9N9XVA9</accession>
<dbReference type="AlphaFoldDB" id="A0A9N9XVA9"/>
<dbReference type="EMBL" id="OU900099">
    <property type="protein sequence ID" value="CAG9863407.1"/>
    <property type="molecule type" value="Genomic_DNA"/>
</dbReference>
<proteinExistence type="predicted"/>
<organism evidence="1 2">
    <name type="scientific">Phyllotreta striolata</name>
    <name type="common">Striped flea beetle</name>
    <name type="synonym">Crioceris striolata</name>
    <dbReference type="NCBI Taxonomy" id="444603"/>
    <lineage>
        <taxon>Eukaryota</taxon>
        <taxon>Metazoa</taxon>
        <taxon>Ecdysozoa</taxon>
        <taxon>Arthropoda</taxon>
        <taxon>Hexapoda</taxon>
        <taxon>Insecta</taxon>
        <taxon>Pterygota</taxon>
        <taxon>Neoptera</taxon>
        <taxon>Endopterygota</taxon>
        <taxon>Coleoptera</taxon>
        <taxon>Polyphaga</taxon>
        <taxon>Cucujiformia</taxon>
        <taxon>Chrysomeloidea</taxon>
        <taxon>Chrysomelidae</taxon>
        <taxon>Galerucinae</taxon>
        <taxon>Alticini</taxon>
        <taxon>Phyllotreta</taxon>
    </lineage>
</organism>
<dbReference type="PANTHER" id="PTHR20997">
    <property type="entry name" value="EG:BACR42I17.2 PROTEIN-RELATED"/>
    <property type="match status" value="1"/>
</dbReference>
<dbReference type="Proteomes" id="UP001153712">
    <property type="component" value="Chromosome 6"/>
</dbReference>
<evidence type="ECO:0000313" key="1">
    <source>
        <dbReference type="EMBL" id="CAG9863407.1"/>
    </source>
</evidence>
<gene>
    <name evidence="1" type="ORF">PHYEVI_LOCUS9697</name>
</gene>
<protein>
    <recommendedName>
        <fullName evidence="3">27 kDa hemolymph protein</fullName>
    </recommendedName>
</protein>
<dbReference type="InterPro" id="IPR009832">
    <property type="entry name" value="DUF1397"/>
</dbReference>
<evidence type="ECO:0000313" key="2">
    <source>
        <dbReference type="Proteomes" id="UP001153712"/>
    </source>
</evidence>
<dbReference type="OrthoDB" id="6778836at2759"/>
<name>A0A9N9XVA9_PHYSR</name>